<reference evidence="2 3" key="1">
    <citation type="submission" date="2014-03" db="EMBL/GenBank/DDBJ databases">
        <title>Genomics of Bifidobacteria.</title>
        <authorList>
            <person name="Ventura M."/>
            <person name="Milani C."/>
            <person name="Lugli G.A."/>
        </authorList>
    </citation>
    <scope>NUCLEOTIDE SEQUENCE [LARGE SCALE GENOMIC DNA]</scope>
    <source>
        <strain evidence="2 3">LMG 11592</strain>
    </source>
</reference>
<keyword evidence="1" id="KW-1133">Transmembrane helix</keyword>
<keyword evidence="1" id="KW-0472">Membrane</keyword>
<dbReference type="eggNOG" id="ENOG5031VT1">
    <property type="taxonomic scope" value="Bacteria"/>
</dbReference>
<dbReference type="RefSeq" id="WP_022860764.1">
    <property type="nucleotide sequence ID" value="NZ_JGZD01000009.1"/>
</dbReference>
<accession>A0A087BM66</accession>
<dbReference type="STRING" id="1693.BMIN_0004"/>
<dbReference type="EMBL" id="JGZD01000009">
    <property type="protein sequence ID" value="KFI72116.1"/>
    <property type="molecule type" value="Genomic_DNA"/>
</dbReference>
<gene>
    <name evidence="2" type="ORF">BMIN_0004</name>
</gene>
<feature type="transmembrane region" description="Helical" evidence="1">
    <location>
        <begin position="99"/>
        <end position="120"/>
    </location>
</feature>
<name>A0A087BM66_9BIFI</name>
<keyword evidence="3" id="KW-1185">Reference proteome</keyword>
<dbReference type="AlphaFoldDB" id="A0A087BM66"/>
<comment type="caution">
    <text evidence="2">The sequence shown here is derived from an EMBL/GenBank/DDBJ whole genome shotgun (WGS) entry which is preliminary data.</text>
</comment>
<dbReference type="Proteomes" id="UP000029014">
    <property type="component" value="Unassembled WGS sequence"/>
</dbReference>
<protein>
    <recommendedName>
        <fullName evidence="4">DUF2975 domain-containing protein</fullName>
    </recommendedName>
</protein>
<feature type="transmembrane region" description="Helical" evidence="1">
    <location>
        <begin position="195"/>
        <end position="216"/>
    </location>
</feature>
<evidence type="ECO:0000313" key="2">
    <source>
        <dbReference type="EMBL" id="KFI72116.1"/>
    </source>
</evidence>
<evidence type="ECO:0000313" key="3">
    <source>
        <dbReference type="Proteomes" id="UP000029014"/>
    </source>
</evidence>
<feature type="transmembrane region" description="Helical" evidence="1">
    <location>
        <begin position="36"/>
        <end position="54"/>
    </location>
</feature>
<proteinExistence type="predicted"/>
<feature type="transmembrane region" description="Helical" evidence="1">
    <location>
        <begin position="167"/>
        <end position="189"/>
    </location>
</feature>
<evidence type="ECO:0008006" key="4">
    <source>
        <dbReference type="Google" id="ProtNLM"/>
    </source>
</evidence>
<organism evidence="2 3">
    <name type="scientific">Bifidobacterium minimum</name>
    <dbReference type="NCBI Taxonomy" id="1693"/>
    <lineage>
        <taxon>Bacteria</taxon>
        <taxon>Bacillati</taxon>
        <taxon>Actinomycetota</taxon>
        <taxon>Actinomycetes</taxon>
        <taxon>Bifidobacteriales</taxon>
        <taxon>Bifidobacteriaceae</taxon>
        <taxon>Bifidobacterium</taxon>
    </lineage>
</organism>
<keyword evidence="1" id="KW-0812">Transmembrane</keyword>
<evidence type="ECO:0000256" key="1">
    <source>
        <dbReference type="SAM" id="Phobius"/>
    </source>
</evidence>
<sequence length="230" mass="25175">MKSNIKSARTSWWSDPVRRMQAVNGIAHTCARLGEVFLWISFAIGPVLLGIAVLSPQSLELGREGETAVVHFGVWNFEIDGQVLDTSIRLSTFGGSDQVSIPALVITVLSTMLVIAMFALSFHEVGSTCSELYRWNVARAENRDRDYFSDEMESPFRSALIARMRRIGMYLIIAPLGGFATSLLGFFVVGAVSIGFSYGILCIMLGLVALSLAHVFSYGGELQREVDGLL</sequence>